<gene>
    <name evidence="1" type="ORF">RPERSI_LOCUS32431</name>
</gene>
<name>A0ACA9SMH2_9GLOM</name>
<dbReference type="Proteomes" id="UP000789920">
    <property type="component" value="Unassembled WGS sequence"/>
</dbReference>
<protein>
    <submittedName>
        <fullName evidence="1">350_t:CDS:1</fullName>
    </submittedName>
</protein>
<dbReference type="EMBL" id="CAJVQC010135205">
    <property type="protein sequence ID" value="CAG8842685.1"/>
    <property type="molecule type" value="Genomic_DNA"/>
</dbReference>
<evidence type="ECO:0000313" key="2">
    <source>
        <dbReference type="Proteomes" id="UP000789920"/>
    </source>
</evidence>
<reference evidence="1" key="1">
    <citation type="submission" date="2021-06" db="EMBL/GenBank/DDBJ databases">
        <authorList>
            <person name="Kallberg Y."/>
            <person name="Tangrot J."/>
            <person name="Rosling A."/>
        </authorList>
    </citation>
    <scope>NUCLEOTIDE SEQUENCE</scope>
    <source>
        <strain evidence="1">MA461A</strain>
    </source>
</reference>
<organism evidence="1 2">
    <name type="scientific">Racocetra persica</name>
    <dbReference type="NCBI Taxonomy" id="160502"/>
    <lineage>
        <taxon>Eukaryota</taxon>
        <taxon>Fungi</taxon>
        <taxon>Fungi incertae sedis</taxon>
        <taxon>Mucoromycota</taxon>
        <taxon>Glomeromycotina</taxon>
        <taxon>Glomeromycetes</taxon>
        <taxon>Diversisporales</taxon>
        <taxon>Gigasporaceae</taxon>
        <taxon>Racocetra</taxon>
    </lineage>
</organism>
<feature type="non-terminal residue" evidence="1">
    <location>
        <position position="50"/>
    </location>
</feature>
<comment type="caution">
    <text evidence="1">The sequence shown here is derived from an EMBL/GenBank/DDBJ whole genome shotgun (WGS) entry which is preliminary data.</text>
</comment>
<keyword evidence="2" id="KW-1185">Reference proteome</keyword>
<proteinExistence type="predicted"/>
<accession>A0ACA9SMH2</accession>
<evidence type="ECO:0000313" key="1">
    <source>
        <dbReference type="EMBL" id="CAG8842685.1"/>
    </source>
</evidence>
<feature type="non-terminal residue" evidence="1">
    <location>
        <position position="1"/>
    </location>
</feature>
<sequence length="50" mass="5677">GLEKKTVGYPRIQALRHEHNQIMPITTIIPIISINPLQPLRISINPLQPL</sequence>